<dbReference type="EMBL" id="CAJVPS010001442">
    <property type="protein sequence ID" value="CAG8538238.1"/>
    <property type="molecule type" value="Genomic_DNA"/>
</dbReference>
<protein>
    <recommendedName>
        <fullName evidence="5">NADH dehydrogenase [ubiquinone] 1 beta subcomplex subunit 7</fullName>
    </recommendedName>
</protein>
<keyword evidence="10" id="KW-0496">Mitochondrion</keyword>
<evidence type="ECO:0000256" key="11">
    <source>
        <dbReference type="ARBA" id="ARBA00023136"/>
    </source>
</evidence>
<accession>A0A9N9FJR2</accession>
<keyword evidence="14" id="KW-1185">Reference proteome</keyword>
<comment type="function">
    <text evidence="1">Accessory subunit of the mitochondrial membrane respiratory chain NADH dehydrogenase (Complex I), that is believed not to be involved in catalysis. Complex I functions in the transfer of electrons from NADH to the respiratory chain. The immediate electron acceptor for the enzyme is believed to be ubiquinone.</text>
</comment>
<evidence type="ECO:0000256" key="9">
    <source>
        <dbReference type="ARBA" id="ARBA00022982"/>
    </source>
</evidence>
<evidence type="ECO:0000256" key="10">
    <source>
        <dbReference type="ARBA" id="ARBA00023128"/>
    </source>
</evidence>
<evidence type="ECO:0000256" key="4">
    <source>
        <dbReference type="ARBA" id="ARBA00008006"/>
    </source>
</evidence>
<gene>
    <name evidence="13" type="ORF">ALEPTO_LOCUS5278</name>
</gene>
<evidence type="ECO:0000256" key="5">
    <source>
        <dbReference type="ARBA" id="ARBA00018677"/>
    </source>
</evidence>
<dbReference type="Proteomes" id="UP000789508">
    <property type="component" value="Unassembled WGS sequence"/>
</dbReference>
<evidence type="ECO:0000313" key="14">
    <source>
        <dbReference type="Proteomes" id="UP000789508"/>
    </source>
</evidence>
<evidence type="ECO:0000256" key="2">
    <source>
        <dbReference type="ARBA" id="ARBA00004569"/>
    </source>
</evidence>
<comment type="similarity">
    <text evidence="4">Belongs to the complex I NDUFB7 subunit family.</text>
</comment>
<reference evidence="13" key="1">
    <citation type="submission" date="2021-06" db="EMBL/GenBank/DDBJ databases">
        <authorList>
            <person name="Kallberg Y."/>
            <person name="Tangrot J."/>
            <person name="Rosling A."/>
        </authorList>
    </citation>
    <scope>NUCLEOTIDE SEQUENCE</scope>
    <source>
        <strain evidence="13">FL130A</strain>
    </source>
</reference>
<dbReference type="Pfam" id="PF05676">
    <property type="entry name" value="NDUF_B7"/>
    <property type="match status" value="1"/>
</dbReference>
<evidence type="ECO:0000256" key="12">
    <source>
        <dbReference type="ARBA" id="ARBA00023157"/>
    </source>
</evidence>
<dbReference type="OrthoDB" id="268414at2759"/>
<name>A0A9N9FJR2_9GLOM</name>
<keyword evidence="9" id="KW-0249">Electron transport</keyword>
<keyword evidence="11" id="KW-0472">Membrane</keyword>
<comment type="caution">
    <text evidence="13">The sequence shown here is derived from an EMBL/GenBank/DDBJ whole genome shotgun (WGS) entry which is preliminary data.</text>
</comment>
<keyword evidence="7" id="KW-0679">Respiratory chain</keyword>
<evidence type="ECO:0000256" key="8">
    <source>
        <dbReference type="ARBA" id="ARBA00022792"/>
    </source>
</evidence>
<evidence type="ECO:0000256" key="3">
    <source>
        <dbReference type="ARBA" id="ARBA00004637"/>
    </source>
</evidence>
<dbReference type="GO" id="GO:0005743">
    <property type="term" value="C:mitochondrial inner membrane"/>
    <property type="evidence" value="ECO:0007669"/>
    <property type="project" value="UniProtKB-SubCell"/>
</dbReference>
<sequence>MADDDATPVFHVTQEELEKHRVPLAWRDTCAHLLIPLNKCRVRENYFPWKCKEEKHAYEKCQYEDYMRRMRAMEKIKKEQAEAAKIATT</sequence>
<comment type="subcellular location">
    <subcellularLocation>
        <location evidence="3">Mitochondrion inner membrane</location>
        <topology evidence="3">Peripheral membrane protein</topology>
    </subcellularLocation>
    <subcellularLocation>
        <location evidence="2">Mitochondrion intermembrane space</location>
    </subcellularLocation>
</comment>
<evidence type="ECO:0000256" key="1">
    <source>
        <dbReference type="ARBA" id="ARBA00003195"/>
    </source>
</evidence>
<keyword evidence="8" id="KW-0999">Mitochondrion inner membrane</keyword>
<dbReference type="PANTHER" id="PTHR20900">
    <property type="entry name" value="NADH:UBIQUINONE OXIDOREDUCTASE B18-LIKE SUBUNIT"/>
    <property type="match status" value="1"/>
</dbReference>
<dbReference type="PROSITE" id="PS51808">
    <property type="entry name" value="CHCH"/>
    <property type="match status" value="1"/>
</dbReference>
<dbReference type="AlphaFoldDB" id="A0A9N9FJR2"/>
<dbReference type="PANTHER" id="PTHR20900:SF0">
    <property type="entry name" value="NADH DEHYDROGENASE [UBIQUINONE] 1 BETA SUBCOMPLEX SUBUNIT 7"/>
    <property type="match status" value="1"/>
</dbReference>
<keyword evidence="6" id="KW-0813">Transport</keyword>
<proteinExistence type="inferred from homology"/>
<organism evidence="13 14">
    <name type="scientific">Ambispora leptoticha</name>
    <dbReference type="NCBI Taxonomy" id="144679"/>
    <lineage>
        <taxon>Eukaryota</taxon>
        <taxon>Fungi</taxon>
        <taxon>Fungi incertae sedis</taxon>
        <taxon>Mucoromycota</taxon>
        <taxon>Glomeromycotina</taxon>
        <taxon>Glomeromycetes</taxon>
        <taxon>Archaeosporales</taxon>
        <taxon>Ambisporaceae</taxon>
        <taxon>Ambispora</taxon>
    </lineage>
</organism>
<dbReference type="InterPro" id="IPR008698">
    <property type="entry name" value="NDUB7"/>
</dbReference>
<evidence type="ECO:0000256" key="6">
    <source>
        <dbReference type="ARBA" id="ARBA00022448"/>
    </source>
</evidence>
<dbReference type="GO" id="GO:0005758">
    <property type="term" value="C:mitochondrial intermembrane space"/>
    <property type="evidence" value="ECO:0007669"/>
    <property type="project" value="UniProtKB-SubCell"/>
</dbReference>
<evidence type="ECO:0000256" key="7">
    <source>
        <dbReference type="ARBA" id="ARBA00022660"/>
    </source>
</evidence>
<evidence type="ECO:0000313" key="13">
    <source>
        <dbReference type="EMBL" id="CAG8538238.1"/>
    </source>
</evidence>
<keyword evidence="12" id="KW-1015">Disulfide bond</keyword>